<keyword evidence="7 8" id="KW-0998">Cell outer membrane</keyword>
<comment type="caution">
    <text evidence="13">The sequence shown here is derived from an EMBL/GenBank/DDBJ whole genome shotgun (WGS) entry which is preliminary data.</text>
</comment>
<comment type="subcellular location">
    <subcellularLocation>
        <location evidence="1 8">Cell outer membrane</location>
        <topology evidence="1 8">Multi-pass membrane protein</topology>
    </subcellularLocation>
</comment>
<evidence type="ECO:0000256" key="5">
    <source>
        <dbReference type="ARBA" id="ARBA00023077"/>
    </source>
</evidence>
<dbReference type="RefSeq" id="WP_051290942.1">
    <property type="nucleotide sequence ID" value="NZ_JAWZLG010000100.1"/>
</dbReference>
<dbReference type="InterPro" id="IPR023997">
    <property type="entry name" value="TonB-dep_OMP_SusC/RagA_CS"/>
</dbReference>
<dbReference type="SUPFAM" id="SSF56935">
    <property type="entry name" value="Porins"/>
    <property type="match status" value="1"/>
</dbReference>
<dbReference type="STRING" id="1121485.GCA_000426485_01425"/>
<feature type="domain" description="TonB-dependent receptor-like beta-barrel" evidence="11">
    <location>
        <begin position="434"/>
        <end position="852"/>
    </location>
</feature>
<keyword evidence="2 8" id="KW-0813">Transport</keyword>
<feature type="domain" description="TonB-dependent receptor plug" evidence="12">
    <location>
        <begin position="126"/>
        <end position="233"/>
    </location>
</feature>
<dbReference type="InterPro" id="IPR036942">
    <property type="entry name" value="Beta-barrel_TonB_sf"/>
</dbReference>
<dbReference type="GO" id="GO:0009279">
    <property type="term" value="C:cell outer membrane"/>
    <property type="evidence" value="ECO:0007669"/>
    <property type="project" value="UniProtKB-SubCell"/>
</dbReference>
<dbReference type="Proteomes" id="UP000297861">
    <property type="component" value="Unassembled WGS sequence"/>
</dbReference>
<gene>
    <name evidence="13" type="ORF">E2605_13005</name>
</gene>
<evidence type="ECO:0000256" key="7">
    <source>
        <dbReference type="ARBA" id="ARBA00023237"/>
    </source>
</evidence>
<accession>A0A4Y8KYA6</accession>
<dbReference type="InterPro" id="IPR012910">
    <property type="entry name" value="Plug_dom"/>
</dbReference>
<keyword evidence="10" id="KW-0732">Signal</keyword>
<dbReference type="SUPFAM" id="SSF49464">
    <property type="entry name" value="Carboxypeptidase regulatory domain-like"/>
    <property type="match status" value="1"/>
</dbReference>
<evidence type="ECO:0000256" key="4">
    <source>
        <dbReference type="ARBA" id="ARBA00022692"/>
    </source>
</evidence>
<evidence type="ECO:0000256" key="9">
    <source>
        <dbReference type="RuleBase" id="RU003357"/>
    </source>
</evidence>
<organism evidence="13 14">
    <name type="scientific">Dysgonomonas capnocytophagoides</name>
    <dbReference type="NCBI Taxonomy" id="45254"/>
    <lineage>
        <taxon>Bacteria</taxon>
        <taxon>Pseudomonadati</taxon>
        <taxon>Bacteroidota</taxon>
        <taxon>Bacteroidia</taxon>
        <taxon>Bacteroidales</taxon>
        <taxon>Dysgonomonadaceae</taxon>
        <taxon>Dysgonomonas</taxon>
    </lineage>
</organism>
<dbReference type="Gene3D" id="2.60.40.1120">
    <property type="entry name" value="Carboxypeptidase-like, regulatory domain"/>
    <property type="match status" value="1"/>
</dbReference>
<feature type="chain" id="PRO_5021306658" evidence="10">
    <location>
        <begin position="33"/>
        <end position="1088"/>
    </location>
</feature>
<dbReference type="Pfam" id="PF00593">
    <property type="entry name" value="TonB_dep_Rec_b-barrel"/>
    <property type="match status" value="1"/>
</dbReference>
<keyword evidence="3 8" id="KW-1134">Transmembrane beta strand</keyword>
<evidence type="ECO:0000256" key="10">
    <source>
        <dbReference type="SAM" id="SignalP"/>
    </source>
</evidence>
<keyword evidence="14" id="KW-1185">Reference proteome</keyword>
<keyword evidence="4 8" id="KW-0812">Transmembrane</keyword>
<comment type="similarity">
    <text evidence="8 9">Belongs to the TonB-dependent receptor family.</text>
</comment>
<dbReference type="InterPro" id="IPR008969">
    <property type="entry name" value="CarboxyPept-like_regulatory"/>
</dbReference>
<evidence type="ECO:0000313" key="13">
    <source>
        <dbReference type="EMBL" id="TFD95333.1"/>
    </source>
</evidence>
<evidence type="ECO:0000256" key="8">
    <source>
        <dbReference type="PROSITE-ProRule" id="PRU01360"/>
    </source>
</evidence>
<dbReference type="Gene3D" id="2.170.130.10">
    <property type="entry name" value="TonB-dependent receptor, plug domain"/>
    <property type="match status" value="1"/>
</dbReference>
<dbReference type="NCBIfam" id="TIGR04056">
    <property type="entry name" value="OMP_RagA_SusC"/>
    <property type="match status" value="1"/>
</dbReference>
<dbReference type="OrthoDB" id="1096961at2"/>
<dbReference type="Pfam" id="PF07715">
    <property type="entry name" value="Plug"/>
    <property type="match status" value="1"/>
</dbReference>
<evidence type="ECO:0000313" key="14">
    <source>
        <dbReference type="Proteomes" id="UP000297861"/>
    </source>
</evidence>
<evidence type="ECO:0000256" key="6">
    <source>
        <dbReference type="ARBA" id="ARBA00023136"/>
    </source>
</evidence>
<protein>
    <submittedName>
        <fullName evidence="13">TonB-dependent receptor</fullName>
    </submittedName>
</protein>
<dbReference type="InterPro" id="IPR039426">
    <property type="entry name" value="TonB-dep_rcpt-like"/>
</dbReference>
<evidence type="ECO:0000256" key="2">
    <source>
        <dbReference type="ARBA" id="ARBA00022448"/>
    </source>
</evidence>
<keyword evidence="6 8" id="KW-0472">Membrane</keyword>
<dbReference type="InterPro" id="IPR023996">
    <property type="entry name" value="TonB-dep_OMP_SusC/RagA"/>
</dbReference>
<evidence type="ECO:0000256" key="1">
    <source>
        <dbReference type="ARBA" id="ARBA00004571"/>
    </source>
</evidence>
<dbReference type="EMBL" id="SOML01000008">
    <property type="protein sequence ID" value="TFD95333.1"/>
    <property type="molecule type" value="Genomic_DNA"/>
</dbReference>
<dbReference type="Gene3D" id="2.40.170.20">
    <property type="entry name" value="TonB-dependent receptor, beta-barrel domain"/>
    <property type="match status" value="1"/>
</dbReference>
<dbReference type="InterPro" id="IPR037066">
    <property type="entry name" value="Plug_dom_sf"/>
</dbReference>
<feature type="signal peptide" evidence="10">
    <location>
        <begin position="1"/>
        <end position="32"/>
    </location>
</feature>
<sequence length="1088" mass="120533">MNECKNKRKTDSTLRGLLLSLLFILLGTTASAQSGIVIKGTVQDEMGPLPGVSVAIKGTSTGTLTDLDGKFSLSVPNEKTILTYSFIGYVSQNLAVGLSRDFNVILKPEDNSLDEVVVIGYGAVRKKDLTGSTISVKGSDLANIPVTTAAQALAGKAAGVNVIQQSGAPGADVQITVRGGTSITQGTEPLYIVDGFQMENGLRSVDINDIASIDVMKDASATAIYGARGSNGVILITTKSGKSGKTEVSYNAYVSFNRLGKKLKLLGVEDYVKYQYEFNTLRGSENSFANFFGGDINAPDFYTGAYSRISQEYGNRAGIDWQDEVFGDTGIIQNHNINISGGSEKTKYMVSYNYTGEDGIMEKHGYQKNSVRAKLNHELWKGIRFDFASNLQMTKVEGGGSLGGKLKQTILQPITGGNKWTNEEMIGSDIGTEIGDLMNDANYDAQNPILDNRAISNEKYTRLATVNAGLEFDIIKNMTFRTAGSYTWEQVRKDYWDDGSTKQAKANKSPYGYGSRDNSEKYSWQITNTLNYALNLKEKHRFNFLLGQETYYTEDMKLENEYRSFSDGNFGLNDVSMGIPYTWKSGKDKIGLVSVFGRVSYNFKERYLFTGTLRADGSSKFARGQQWGYFPSASGAWRISEESFMESTRDYMNSLKLRVGYGIAGNNNIKNNMYTTSYGSGHYGYNGGDYITYIPGTVLGNAALKWEKTTTTNIGLDMSWINSRFNLTVDWYNNESSNLLIENKIPTSTGYSTQIQNLGSIRNRGLEIVLNTTNIATKDFTWTTDFNIAFNRSKVLELYGNKEQDYFTKDYESRMGYMIEVGKPLGQYYGLIYDGIYTTDDFNQNSDGSYTLKDGIPYLKGSTRSKVKVGDVKYQAITGEVDKDGNPVFSVNDRTVIGSAQPKFTGGMSNTFRYKGFDLSVFFNFVYGNKVFNMSTQRFIGPYLANQNTLSKMNNRFTLIDPQTGKESSNLTRLAELNPGQHSGSMLWNISSNNKTAISDHSSYYLENGSYLRLNNITLGYTLPRNLVQKARINSVRVYGTLNNIHTFTSYTGYDPEVSASDNALTPGVDNSSFPRAKSWVLGLNLTF</sequence>
<reference evidence="13 14" key="1">
    <citation type="submission" date="2019-03" db="EMBL/GenBank/DDBJ databases">
        <title>San Antonio Military Medical Center submission to MRSN (WRAIR), pending publication.</title>
        <authorList>
            <person name="Blyth D.M."/>
            <person name="Mccarthy S.L."/>
            <person name="Schall S.E."/>
            <person name="Stam J.A."/>
            <person name="Ong A.C."/>
            <person name="Mcgann P.T."/>
        </authorList>
    </citation>
    <scope>NUCLEOTIDE SEQUENCE [LARGE SCALE GENOMIC DNA]</scope>
    <source>
        <strain evidence="13 14">MRSN571793</strain>
    </source>
</reference>
<proteinExistence type="inferred from homology"/>
<dbReference type="InterPro" id="IPR000531">
    <property type="entry name" value="Beta-barrel_TonB"/>
</dbReference>
<dbReference type="AlphaFoldDB" id="A0A4Y8KYA6"/>
<keyword evidence="5 9" id="KW-0798">TonB box</keyword>
<name>A0A4Y8KYA6_9BACT</name>
<dbReference type="PROSITE" id="PS52016">
    <property type="entry name" value="TONB_DEPENDENT_REC_3"/>
    <property type="match status" value="1"/>
</dbReference>
<evidence type="ECO:0000259" key="12">
    <source>
        <dbReference type="Pfam" id="PF07715"/>
    </source>
</evidence>
<dbReference type="NCBIfam" id="TIGR04057">
    <property type="entry name" value="SusC_RagA_signa"/>
    <property type="match status" value="1"/>
</dbReference>
<dbReference type="Pfam" id="PF13715">
    <property type="entry name" value="CarbopepD_reg_2"/>
    <property type="match status" value="1"/>
</dbReference>
<evidence type="ECO:0000259" key="11">
    <source>
        <dbReference type="Pfam" id="PF00593"/>
    </source>
</evidence>
<evidence type="ECO:0000256" key="3">
    <source>
        <dbReference type="ARBA" id="ARBA00022452"/>
    </source>
</evidence>
<keyword evidence="13" id="KW-0675">Receptor</keyword>